<dbReference type="Gene3D" id="3.30.420.10">
    <property type="entry name" value="Ribonuclease H-like superfamily/Ribonuclease H"/>
    <property type="match status" value="1"/>
</dbReference>
<sequence>MCENLNITVLHTAAESPFSNGICERNHAVVDEMVRKIISDNPQYKLSTALAWAVHAKNCMHIVGGYSPYQLVYGRNPNIPSVLSNQPPALERRSISKTFGEHLNALHKAREAFTQAESSERISRALRHNIRPSETVLTQGDEVYYKREGP</sequence>
<protein>
    <recommendedName>
        <fullName evidence="3">Integrase catalytic domain-containing protein</fullName>
    </recommendedName>
</protein>
<dbReference type="SUPFAM" id="SSF53098">
    <property type="entry name" value="Ribonuclease H-like"/>
    <property type="match status" value="1"/>
</dbReference>
<dbReference type="InterPro" id="IPR036397">
    <property type="entry name" value="RNaseH_sf"/>
</dbReference>
<evidence type="ECO:0000313" key="2">
    <source>
        <dbReference type="Proteomes" id="UP001497623"/>
    </source>
</evidence>
<dbReference type="InterPro" id="IPR012337">
    <property type="entry name" value="RNaseH-like_sf"/>
</dbReference>
<organism evidence="1 2">
    <name type="scientific">Meganyctiphanes norvegica</name>
    <name type="common">Northern krill</name>
    <name type="synonym">Thysanopoda norvegica</name>
    <dbReference type="NCBI Taxonomy" id="48144"/>
    <lineage>
        <taxon>Eukaryota</taxon>
        <taxon>Metazoa</taxon>
        <taxon>Ecdysozoa</taxon>
        <taxon>Arthropoda</taxon>
        <taxon>Crustacea</taxon>
        <taxon>Multicrustacea</taxon>
        <taxon>Malacostraca</taxon>
        <taxon>Eumalacostraca</taxon>
        <taxon>Eucarida</taxon>
        <taxon>Euphausiacea</taxon>
        <taxon>Euphausiidae</taxon>
        <taxon>Meganyctiphanes</taxon>
    </lineage>
</organism>
<evidence type="ECO:0008006" key="3">
    <source>
        <dbReference type="Google" id="ProtNLM"/>
    </source>
</evidence>
<gene>
    <name evidence="1" type="ORF">MNOR_LOCUS8889</name>
</gene>
<comment type="caution">
    <text evidence="1">The sequence shown here is derived from an EMBL/GenBank/DDBJ whole genome shotgun (WGS) entry which is preliminary data.</text>
</comment>
<dbReference type="EMBL" id="CAXKWB010004194">
    <property type="protein sequence ID" value="CAL4072655.1"/>
    <property type="molecule type" value="Genomic_DNA"/>
</dbReference>
<reference evidence="1 2" key="1">
    <citation type="submission" date="2024-05" db="EMBL/GenBank/DDBJ databases">
        <authorList>
            <person name="Wallberg A."/>
        </authorList>
    </citation>
    <scope>NUCLEOTIDE SEQUENCE [LARGE SCALE GENOMIC DNA]</scope>
</reference>
<feature type="non-terminal residue" evidence="1">
    <location>
        <position position="150"/>
    </location>
</feature>
<proteinExistence type="predicted"/>
<dbReference type="GO" id="GO:0003676">
    <property type="term" value="F:nucleic acid binding"/>
    <property type="evidence" value="ECO:0007669"/>
    <property type="project" value="InterPro"/>
</dbReference>
<name>A0AAV2Q5Q2_MEGNR</name>
<accession>A0AAV2Q5Q2</accession>
<keyword evidence="2" id="KW-1185">Reference proteome</keyword>
<evidence type="ECO:0000313" key="1">
    <source>
        <dbReference type="EMBL" id="CAL4072655.1"/>
    </source>
</evidence>
<dbReference type="Proteomes" id="UP001497623">
    <property type="component" value="Unassembled WGS sequence"/>
</dbReference>
<dbReference type="AlphaFoldDB" id="A0AAV2Q5Q2"/>